<gene>
    <name evidence="1" type="ORF">KHX94_12115</name>
</gene>
<reference evidence="1 2" key="1">
    <citation type="journal article" date="2012" name="Int. J. Syst. Evol. Microbiol.">
        <title>Shewanella dokdonensis sp. nov., isolated from seawater.</title>
        <authorList>
            <person name="Sung H.R."/>
            <person name="Yoon J.H."/>
            <person name="Ghim S.Y."/>
        </authorList>
    </citation>
    <scope>NUCLEOTIDE SEQUENCE [LARGE SCALE GENOMIC DNA]</scope>
    <source>
        <strain evidence="1 2">DSM 23626</strain>
    </source>
</reference>
<evidence type="ECO:0000313" key="1">
    <source>
        <dbReference type="EMBL" id="QVK22177.1"/>
    </source>
</evidence>
<dbReference type="EMBL" id="CP074572">
    <property type="protein sequence ID" value="QVK22177.1"/>
    <property type="molecule type" value="Genomic_DNA"/>
</dbReference>
<keyword evidence="2" id="KW-1185">Reference proteome</keyword>
<accession>A0ABX8DEE9</accession>
<name>A0ABX8DEE9_9GAMM</name>
<protein>
    <submittedName>
        <fullName evidence="1">Uncharacterized protein</fullName>
    </submittedName>
</protein>
<organism evidence="1 2">
    <name type="scientific">Shewanella dokdonensis</name>
    <dbReference type="NCBI Taxonomy" id="712036"/>
    <lineage>
        <taxon>Bacteria</taxon>
        <taxon>Pseudomonadati</taxon>
        <taxon>Pseudomonadota</taxon>
        <taxon>Gammaproteobacteria</taxon>
        <taxon>Alteromonadales</taxon>
        <taxon>Shewanellaceae</taxon>
        <taxon>Shewanella</taxon>
    </lineage>
</organism>
<evidence type="ECO:0000313" key="2">
    <source>
        <dbReference type="Proteomes" id="UP000676428"/>
    </source>
</evidence>
<dbReference type="RefSeq" id="WP_213680834.1">
    <property type="nucleotide sequence ID" value="NZ_CP074572.1"/>
</dbReference>
<proteinExistence type="predicted"/>
<dbReference type="Proteomes" id="UP000676428">
    <property type="component" value="Chromosome"/>
</dbReference>
<sequence>MSTIINIALTPKQRHELATTAQRLRVDISKHPLVIELCDSLIDANNIIDIIAKLANAGDLESIKAVAKPAEENPLSEIVTTQDTSVLESVLIPKVKPIEYEFLRIQCVTQSNRYSEIRDRAALNGEHKTVVDNWQRSIDEVNRLEQFFAQLIEKCGGWYENQ</sequence>